<dbReference type="Proteomes" id="UP000480350">
    <property type="component" value="Unassembled WGS sequence"/>
</dbReference>
<evidence type="ECO:0000256" key="1">
    <source>
        <dbReference type="SAM" id="SignalP"/>
    </source>
</evidence>
<protein>
    <recommendedName>
        <fullName evidence="4">Cellulose biosynthesis protein BcsS</fullName>
    </recommendedName>
</protein>
<dbReference type="RefSeq" id="WP_160763145.1">
    <property type="nucleotide sequence ID" value="NZ_WUPT01000001.1"/>
</dbReference>
<evidence type="ECO:0008006" key="4">
    <source>
        <dbReference type="Google" id="ProtNLM"/>
    </source>
</evidence>
<keyword evidence="3" id="KW-1185">Reference proteome</keyword>
<name>A0A7C9IF39_9RHOB</name>
<comment type="caution">
    <text evidence="2">The sequence shown here is derived from an EMBL/GenBank/DDBJ whole genome shotgun (WGS) entry which is preliminary data.</text>
</comment>
<organism evidence="2 3">
    <name type="scientific">Kangsaoukella pontilimi</name>
    <dbReference type="NCBI Taxonomy" id="2691042"/>
    <lineage>
        <taxon>Bacteria</taxon>
        <taxon>Pseudomonadati</taxon>
        <taxon>Pseudomonadota</taxon>
        <taxon>Alphaproteobacteria</taxon>
        <taxon>Rhodobacterales</taxon>
        <taxon>Paracoccaceae</taxon>
        <taxon>Kangsaoukella</taxon>
    </lineage>
</organism>
<reference evidence="2 3" key="2">
    <citation type="submission" date="2020-03" db="EMBL/GenBank/DDBJ databases">
        <title>Kangsaoukella pontilimi gen. nov., sp. nov., a new member of the family Rhodobacteraceae isolated from a tidal mudflat.</title>
        <authorList>
            <person name="Kim I.S."/>
        </authorList>
    </citation>
    <scope>NUCLEOTIDE SEQUENCE [LARGE SCALE GENOMIC DNA]</scope>
    <source>
        <strain evidence="2 3">GH1-50</strain>
    </source>
</reference>
<keyword evidence="1" id="KW-0732">Signal</keyword>
<dbReference type="EMBL" id="WUPT01000001">
    <property type="protein sequence ID" value="MXQ07264.1"/>
    <property type="molecule type" value="Genomic_DNA"/>
</dbReference>
<evidence type="ECO:0000313" key="3">
    <source>
        <dbReference type="Proteomes" id="UP000480350"/>
    </source>
</evidence>
<gene>
    <name evidence="2" type="ORF">GQ651_05335</name>
</gene>
<reference evidence="2 3" key="1">
    <citation type="submission" date="2019-12" db="EMBL/GenBank/DDBJ databases">
        <authorList>
            <person name="Lee S.D."/>
        </authorList>
    </citation>
    <scope>NUCLEOTIDE SEQUENCE [LARGE SCALE GENOMIC DNA]</scope>
    <source>
        <strain evidence="2 3">GH1-50</strain>
    </source>
</reference>
<feature type="chain" id="PRO_5028909988" description="Cellulose biosynthesis protein BcsS" evidence="1">
    <location>
        <begin position="18"/>
        <end position="253"/>
    </location>
</feature>
<evidence type="ECO:0000313" key="2">
    <source>
        <dbReference type="EMBL" id="MXQ07264.1"/>
    </source>
</evidence>
<feature type="signal peptide" evidence="1">
    <location>
        <begin position="1"/>
        <end position="17"/>
    </location>
</feature>
<proteinExistence type="predicted"/>
<dbReference type="AlphaFoldDB" id="A0A7C9IF39"/>
<sequence>MYLLLLTVFLLPHAAAAADAPPAPAPAVSFAVTSSDEGVAEYAAMVIDLPLGGLSFGRPRSALDDPAFTAPGLALTLARSQASSAAIEDRLGPGLLFSSDPFHGVTLSGSLHQTTGLSSGELVAVTGRYEAEELKRIGRIAFYGGAEAGPGEDVFRLGTSLTRGRATAGLDLTAEGGASRRRVSGVYLGVEITEGLSLGMSREVERDPDGAELPARLGIGAAVDFGAGQVVSGAIGDVGGDTPTIGLMLGLQF</sequence>
<accession>A0A7C9IF39</accession>
<dbReference type="SUPFAM" id="SSF56935">
    <property type="entry name" value="Porins"/>
    <property type="match status" value="1"/>
</dbReference>